<evidence type="ECO:0000313" key="1">
    <source>
        <dbReference type="EMBL" id="KAH3818259.1"/>
    </source>
</evidence>
<protein>
    <submittedName>
        <fullName evidence="1">Uncharacterized protein</fullName>
    </submittedName>
</protein>
<reference evidence="1" key="2">
    <citation type="submission" date="2020-11" db="EMBL/GenBank/DDBJ databases">
        <authorList>
            <person name="McCartney M.A."/>
            <person name="Auch B."/>
            <person name="Kono T."/>
            <person name="Mallez S."/>
            <person name="Becker A."/>
            <person name="Gohl D.M."/>
            <person name="Silverstein K.A.T."/>
            <person name="Koren S."/>
            <person name="Bechman K.B."/>
            <person name="Herman A."/>
            <person name="Abrahante J.E."/>
            <person name="Garbe J."/>
        </authorList>
    </citation>
    <scope>NUCLEOTIDE SEQUENCE</scope>
    <source>
        <strain evidence="1">Duluth1</strain>
        <tissue evidence="1">Whole animal</tissue>
    </source>
</reference>
<name>A0A9D4GJB9_DREPO</name>
<dbReference type="Proteomes" id="UP000828390">
    <property type="component" value="Unassembled WGS sequence"/>
</dbReference>
<keyword evidence="2" id="KW-1185">Reference proteome</keyword>
<evidence type="ECO:0000313" key="2">
    <source>
        <dbReference type="Proteomes" id="UP000828390"/>
    </source>
</evidence>
<proteinExistence type="predicted"/>
<gene>
    <name evidence="1" type="ORF">DPMN_119861</name>
</gene>
<comment type="caution">
    <text evidence="1">The sequence shown here is derived from an EMBL/GenBank/DDBJ whole genome shotgun (WGS) entry which is preliminary data.</text>
</comment>
<reference evidence="1" key="1">
    <citation type="journal article" date="2019" name="bioRxiv">
        <title>The Genome of the Zebra Mussel, Dreissena polymorpha: A Resource for Invasive Species Research.</title>
        <authorList>
            <person name="McCartney M.A."/>
            <person name="Auch B."/>
            <person name="Kono T."/>
            <person name="Mallez S."/>
            <person name="Zhang Y."/>
            <person name="Obille A."/>
            <person name="Becker A."/>
            <person name="Abrahante J.E."/>
            <person name="Garbe J."/>
            <person name="Badalamenti J.P."/>
            <person name="Herman A."/>
            <person name="Mangelson H."/>
            <person name="Liachko I."/>
            <person name="Sullivan S."/>
            <person name="Sone E.D."/>
            <person name="Koren S."/>
            <person name="Silverstein K.A.T."/>
            <person name="Beckman K.B."/>
            <person name="Gohl D.M."/>
        </authorList>
    </citation>
    <scope>NUCLEOTIDE SEQUENCE</scope>
    <source>
        <strain evidence="1">Duluth1</strain>
        <tissue evidence="1">Whole animal</tissue>
    </source>
</reference>
<dbReference type="AlphaFoldDB" id="A0A9D4GJB9"/>
<dbReference type="EMBL" id="JAIWYP010000005">
    <property type="protein sequence ID" value="KAH3818259.1"/>
    <property type="molecule type" value="Genomic_DNA"/>
</dbReference>
<organism evidence="1 2">
    <name type="scientific">Dreissena polymorpha</name>
    <name type="common">Zebra mussel</name>
    <name type="synonym">Mytilus polymorpha</name>
    <dbReference type="NCBI Taxonomy" id="45954"/>
    <lineage>
        <taxon>Eukaryota</taxon>
        <taxon>Metazoa</taxon>
        <taxon>Spiralia</taxon>
        <taxon>Lophotrochozoa</taxon>
        <taxon>Mollusca</taxon>
        <taxon>Bivalvia</taxon>
        <taxon>Autobranchia</taxon>
        <taxon>Heteroconchia</taxon>
        <taxon>Euheterodonta</taxon>
        <taxon>Imparidentia</taxon>
        <taxon>Neoheterodontei</taxon>
        <taxon>Myida</taxon>
        <taxon>Dreissenoidea</taxon>
        <taxon>Dreissenidae</taxon>
        <taxon>Dreissena</taxon>
    </lineage>
</organism>
<accession>A0A9D4GJB9</accession>
<sequence length="75" mass="8600">MSRVGVVCYRQEVEKKSCIPFLVELGRVRSGNFGDRDDQVDRIGSGNPPLRINDWVFTTTPLNTIMFTNKWLVLI</sequence>